<dbReference type="Proteomes" id="UP000006530">
    <property type="component" value="Segment"/>
</dbReference>
<gene>
    <name evidence="1" type="primary">gp3</name>
    <name evidence="1" type="ORF">PHM1_124</name>
</gene>
<accession>E3SMV5</accession>
<evidence type="ECO:0000313" key="1">
    <source>
        <dbReference type="EMBL" id="ADO98748.1"/>
    </source>
</evidence>
<evidence type="ECO:0000313" key="2">
    <source>
        <dbReference type="Proteomes" id="UP000006530"/>
    </source>
</evidence>
<dbReference type="GO" id="GO:0005198">
    <property type="term" value="F:structural molecule activity"/>
    <property type="evidence" value="ECO:0007669"/>
    <property type="project" value="InterPro"/>
</dbReference>
<dbReference type="OrthoDB" id="11402at10239"/>
<dbReference type="GeneID" id="10327037"/>
<proteinExistence type="predicted"/>
<dbReference type="KEGG" id="vg:10327037"/>
<keyword evidence="2" id="KW-1185">Reference proteome</keyword>
<dbReference type="InterPro" id="IPR010667">
    <property type="entry name" value="Phage_T4_Gp19"/>
</dbReference>
<sequence>MAYDGTLFSPKNKNFLSPVGFKFIIGRTPNVDYFCQSAQIPQVEIGVREIPTPVKDYSVPGDKMTFGDLSLRFLVNEDMDNYFEIYKWLKGLTNPKNQATFNKYIATVDEKGRSSQFMKTMSDARLLVLNSNYNSIATINFYNIFPTSLTTLEFDASATDINYFTAEVNFRYTIYEITDKDQDKV</sequence>
<reference evidence="1 2" key="1">
    <citation type="journal article" date="2010" name="Environ. Microbiol.">
        <title>Genomic analysis of oceanic cyanobacterial myoviruses compared with T4-like myoviruses from diverse hosts and environments.</title>
        <authorList>
            <person name="Sullivan M.B."/>
            <person name="Huang K.H."/>
            <person name="Ignacio-Espinoza J.C."/>
            <person name="Berlin A.M."/>
            <person name="Kelly L."/>
            <person name="Weigele P.R."/>
            <person name="DeFrancesco A.S."/>
            <person name="Kern S.E."/>
            <person name="Thompson L.R."/>
            <person name="Young S."/>
            <person name="Yandava C."/>
            <person name="Fu R."/>
            <person name="Krastins B."/>
            <person name="Chase M."/>
            <person name="Sarracino D."/>
            <person name="Osburne M.S."/>
            <person name="Henn M.R."/>
            <person name="Chisholm S.W."/>
        </authorList>
    </citation>
    <scope>NUCLEOTIDE SEQUENCE [LARGE SCALE GENOMIC DNA]</scope>
    <source>
        <strain evidence="1">M4-247</strain>
    </source>
</reference>
<dbReference type="RefSeq" id="YP_004322549.1">
    <property type="nucleotide sequence ID" value="NC_015280.1"/>
</dbReference>
<organism evidence="1 2">
    <name type="scientific">Prochlorococcus phage P-HM1</name>
    <dbReference type="NCBI Taxonomy" id="445700"/>
    <lineage>
        <taxon>Viruses</taxon>
        <taxon>Duplodnaviria</taxon>
        <taxon>Heunggongvirae</taxon>
        <taxon>Uroviricota</taxon>
        <taxon>Caudoviricetes</taxon>
        <taxon>Eurybiavirus</taxon>
        <taxon>Eurybiavirus PHM2</taxon>
    </lineage>
</organism>
<protein>
    <submittedName>
        <fullName evidence="1">Head-proximal tip of tail tube tail completion + sheath stabilizer protein</fullName>
    </submittedName>
</protein>
<name>E3SMV5_9CAUD</name>
<dbReference type="Pfam" id="PF06841">
    <property type="entry name" value="Phage_T4_gp19"/>
    <property type="match status" value="1"/>
</dbReference>
<dbReference type="EMBL" id="GU071101">
    <property type="protein sequence ID" value="ADO98748.1"/>
    <property type="molecule type" value="Genomic_DNA"/>
</dbReference>